<keyword evidence="8" id="KW-1185">Reference proteome</keyword>
<dbReference type="SUPFAM" id="SSF56176">
    <property type="entry name" value="FAD-binding/transporter-associated domain-like"/>
    <property type="match status" value="1"/>
</dbReference>
<dbReference type="OrthoDB" id="9775082at2"/>
<dbReference type="InterPro" id="IPR016167">
    <property type="entry name" value="FAD-bd_PCMH_sub1"/>
</dbReference>
<comment type="cofactor">
    <cofactor evidence="1">
        <name>FAD</name>
        <dbReference type="ChEBI" id="CHEBI:57692"/>
    </cofactor>
</comment>
<sequence length="471" mass="49597">MKMHIEDLRNQVSGHVIAEGEAGFAAAREGFVWNGRKPQATPRVIVQAASVADVQAAVRYALAHGYRVSARSGGHNWSGIALQDGVAIDLSALNAVTIDRKARVAEVEPAAKNLAMAIALTAEGLAFPVGHCGDVAMGGYLLGGGFGWNEGTWGPACHLIEKAEVVLADGRIVMVSDSENPDIFWALRGAGPLFFGIVTRFWLRLMPLPPAMAVSTWTYPLARVAEVTASLKRLSNVLPGFAEVSLSLAAAPPHLGLGDAKFATVILTVYGGSMAEISGLVRNTGDILPDAAIAHTPTTPIDFATLYGIVDQSFPDGSRYGVDCMWSEDADTTFAGLARMVANAPSAQSNAIGVIYGRNSALHRGLPDAALSVTGSVCGIMHGTWDPAADDALNLAWLRAGMDSLDPVTNGRYVGHADLARPGRMEACFRPDARSRIAALAKVHDPQGIFGNRKVQDAIVSQQETAVLAAE</sequence>
<dbReference type="InterPro" id="IPR006094">
    <property type="entry name" value="Oxid_FAD_bind_N"/>
</dbReference>
<accession>A0A3S8U3V3</accession>
<dbReference type="Gene3D" id="3.30.43.10">
    <property type="entry name" value="Uridine Diphospho-n-acetylenolpyruvylglucosamine Reductase, domain 2"/>
    <property type="match status" value="1"/>
</dbReference>
<evidence type="ECO:0000313" key="8">
    <source>
        <dbReference type="Proteomes" id="UP000282002"/>
    </source>
</evidence>
<organism evidence="7 8">
    <name type="scientific">Tabrizicola piscis</name>
    <dbReference type="NCBI Taxonomy" id="2494374"/>
    <lineage>
        <taxon>Bacteria</taxon>
        <taxon>Pseudomonadati</taxon>
        <taxon>Pseudomonadota</taxon>
        <taxon>Alphaproteobacteria</taxon>
        <taxon>Rhodobacterales</taxon>
        <taxon>Paracoccaceae</taxon>
        <taxon>Tabrizicola</taxon>
    </lineage>
</organism>
<dbReference type="GO" id="GO:0016491">
    <property type="term" value="F:oxidoreductase activity"/>
    <property type="evidence" value="ECO:0007669"/>
    <property type="project" value="UniProtKB-KW"/>
</dbReference>
<keyword evidence="5" id="KW-0560">Oxidoreductase</keyword>
<evidence type="ECO:0000313" key="7">
    <source>
        <dbReference type="EMBL" id="AZL58255.1"/>
    </source>
</evidence>
<gene>
    <name evidence="7" type="ORF">EI545_05010</name>
</gene>
<evidence type="ECO:0000256" key="2">
    <source>
        <dbReference type="ARBA" id="ARBA00005466"/>
    </source>
</evidence>
<evidence type="ECO:0000256" key="3">
    <source>
        <dbReference type="ARBA" id="ARBA00022630"/>
    </source>
</evidence>
<dbReference type="InterPro" id="IPR036318">
    <property type="entry name" value="FAD-bd_PCMH-like_sf"/>
</dbReference>
<dbReference type="InterPro" id="IPR016166">
    <property type="entry name" value="FAD-bd_PCMH"/>
</dbReference>
<dbReference type="Pfam" id="PF01565">
    <property type="entry name" value="FAD_binding_4"/>
    <property type="match status" value="1"/>
</dbReference>
<protein>
    <submittedName>
        <fullName evidence="7">FAD-binding oxidoreductase</fullName>
    </submittedName>
</protein>
<dbReference type="PROSITE" id="PS51387">
    <property type="entry name" value="FAD_PCMH"/>
    <property type="match status" value="1"/>
</dbReference>
<dbReference type="Proteomes" id="UP000282002">
    <property type="component" value="Chromosome"/>
</dbReference>
<dbReference type="InterPro" id="IPR050416">
    <property type="entry name" value="FAD-linked_Oxidoreductase"/>
</dbReference>
<evidence type="ECO:0000256" key="4">
    <source>
        <dbReference type="ARBA" id="ARBA00022827"/>
    </source>
</evidence>
<dbReference type="InterPro" id="IPR006093">
    <property type="entry name" value="Oxy_OxRdtase_FAD_BS"/>
</dbReference>
<reference evidence="7 8" key="1">
    <citation type="submission" date="2018-12" db="EMBL/GenBank/DDBJ databases">
        <title>Complete genome sequencing of Tabrizicola sp. K13M18.</title>
        <authorList>
            <person name="Bae J.-W."/>
        </authorList>
    </citation>
    <scope>NUCLEOTIDE SEQUENCE [LARGE SCALE GENOMIC DNA]</scope>
    <source>
        <strain evidence="7 8">K13M18</strain>
    </source>
</reference>
<dbReference type="GO" id="GO:0071949">
    <property type="term" value="F:FAD binding"/>
    <property type="evidence" value="ECO:0007669"/>
    <property type="project" value="InterPro"/>
</dbReference>
<proteinExistence type="inferred from homology"/>
<dbReference type="AlphaFoldDB" id="A0A3S8U3V3"/>
<evidence type="ECO:0000256" key="1">
    <source>
        <dbReference type="ARBA" id="ARBA00001974"/>
    </source>
</evidence>
<evidence type="ECO:0000256" key="5">
    <source>
        <dbReference type="ARBA" id="ARBA00023002"/>
    </source>
</evidence>
<evidence type="ECO:0000259" key="6">
    <source>
        <dbReference type="PROSITE" id="PS51387"/>
    </source>
</evidence>
<comment type="similarity">
    <text evidence="2">Belongs to the oxygen-dependent FAD-linked oxidoreductase family.</text>
</comment>
<dbReference type="Gene3D" id="3.40.462.20">
    <property type="match status" value="1"/>
</dbReference>
<dbReference type="Gene3D" id="3.30.465.10">
    <property type="match status" value="1"/>
</dbReference>
<keyword evidence="4" id="KW-0274">FAD</keyword>
<dbReference type="PANTHER" id="PTHR42973:SF39">
    <property type="entry name" value="FAD-BINDING PCMH-TYPE DOMAIN-CONTAINING PROTEIN"/>
    <property type="match status" value="1"/>
</dbReference>
<dbReference type="PROSITE" id="PS00862">
    <property type="entry name" value="OX2_COVAL_FAD"/>
    <property type="match status" value="1"/>
</dbReference>
<dbReference type="InterPro" id="IPR016169">
    <property type="entry name" value="FAD-bd_PCMH_sub2"/>
</dbReference>
<dbReference type="KEGG" id="taw:EI545_05010"/>
<feature type="domain" description="FAD-binding PCMH-type" evidence="6">
    <location>
        <begin position="38"/>
        <end position="208"/>
    </location>
</feature>
<dbReference type="PANTHER" id="PTHR42973">
    <property type="entry name" value="BINDING OXIDOREDUCTASE, PUTATIVE (AFU_ORTHOLOGUE AFUA_1G17690)-RELATED"/>
    <property type="match status" value="1"/>
</dbReference>
<dbReference type="EMBL" id="CP034328">
    <property type="protein sequence ID" value="AZL58255.1"/>
    <property type="molecule type" value="Genomic_DNA"/>
</dbReference>
<keyword evidence="3" id="KW-0285">Flavoprotein</keyword>
<name>A0A3S8U3V3_9RHOB</name>